<dbReference type="EMBL" id="JBELPZ010000003">
    <property type="protein sequence ID" value="MFL9843819.1"/>
    <property type="molecule type" value="Genomic_DNA"/>
</dbReference>
<evidence type="ECO:0000313" key="2">
    <source>
        <dbReference type="EMBL" id="MFL9843819.1"/>
    </source>
</evidence>
<gene>
    <name evidence="2" type="ORF">ABS766_05240</name>
</gene>
<feature type="transmembrane region" description="Helical" evidence="1">
    <location>
        <begin position="184"/>
        <end position="204"/>
    </location>
</feature>
<keyword evidence="1" id="KW-0472">Membrane</keyword>
<dbReference type="Proteomes" id="UP001629156">
    <property type="component" value="Unassembled WGS sequence"/>
</dbReference>
<comment type="caution">
    <text evidence="2">The sequence shown here is derived from an EMBL/GenBank/DDBJ whole genome shotgun (WGS) entry which is preliminary data.</text>
</comment>
<feature type="transmembrane region" description="Helical" evidence="1">
    <location>
        <begin position="129"/>
        <end position="149"/>
    </location>
</feature>
<keyword evidence="1" id="KW-0812">Transmembrane</keyword>
<dbReference type="RefSeq" id="WP_408084069.1">
    <property type="nucleotide sequence ID" value="NZ_JBELPZ010000003.1"/>
</dbReference>
<proteinExistence type="predicted"/>
<accession>A0ABW8YUC2</accession>
<keyword evidence="3" id="KW-1185">Reference proteome</keyword>
<evidence type="ECO:0000256" key="1">
    <source>
        <dbReference type="SAM" id="Phobius"/>
    </source>
</evidence>
<feature type="transmembrane region" description="Helical" evidence="1">
    <location>
        <begin position="155"/>
        <end position="172"/>
    </location>
</feature>
<reference evidence="2 3" key="1">
    <citation type="submission" date="2024-06" db="EMBL/GenBank/DDBJ databases">
        <authorList>
            <person name="Kaempfer P."/>
            <person name="Viver T."/>
        </authorList>
    </citation>
    <scope>NUCLEOTIDE SEQUENCE [LARGE SCALE GENOMIC DNA]</scope>
    <source>
        <strain evidence="2 3">ST-119</strain>
    </source>
</reference>
<evidence type="ECO:0000313" key="3">
    <source>
        <dbReference type="Proteomes" id="UP001629156"/>
    </source>
</evidence>
<protein>
    <submittedName>
        <fullName evidence="2">Uncharacterized protein</fullName>
    </submittedName>
</protein>
<name>A0ABW8YUC2_9FLAO</name>
<keyword evidence="1" id="KW-1133">Transmembrane helix</keyword>
<sequence length="230" mass="26639">MRNLYIKTLFPYNWCHIRKIKIYDDKGTLLIKVMHGEEPKVLLPEDCRSVTIKLDFYKSVIPVPANGENIFLGIYMDFRDKFPHKYIDTLKRKLITGHFMSEEEYNAFNLSFYTNAMEFIPISKVDKPAVLLGIIIASVLVILSVIQQQNPYKEIVFLIGASSIISLLMIAIEKQKILLYDYKSRIIATAAAFVLAFLFLTPLWSVNMLMFIFISLFILRAVAIWKTIKI</sequence>
<organism evidence="2 3">
    <name type="scientific">Flavobacterium rhizosphaerae</name>
    <dbReference type="NCBI Taxonomy" id="3163298"/>
    <lineage>
        <taxon>Bacteria</taxon>
        <taxon>Pseudomonadati</taxon>
        <taxon>Bacteroidota</taxon>
        <taxon>Flavobacteriia</taxon>
        <taxon>Flavobacteriales</taxon>
        <taxon>Flavobacteriaceae</taxon>
        <taxon>Flavobacterium</taxon>
    </lineage>
</organism>